<feature type="region of interest" description="Disordered" evidence="1">
    <location>
        <begin position="1"/>
        <end position="20"/>
    </location>
</feature>
<proteinExistence type="predicted"/>
<reference evidence="3" key="1">
    <citation type="journal article" date="2016" name="Nature">
        <title>Genome evolution in the allotetraploid frog Xenopus laevis.</title>
        <authorList>
            <person name="Session A.M."/>
            <person name="Uno Y."/>
            <person name="Kwon T."/>
            <person name="Chapman J.A."/>
            <person name="Toyoda A."/>
            <person name="Takahashi S."/>
            <person name="Fukui A."/>
            <person name="Hikosaka A."/>
            <person name="Suzuki A."/>
            <person name="Kondo M."/>
            <person name="van Heeringen S.J."/>
            <person name="Quigley I."/>
            <person name="Heinz S."/>
            <person name="Ogino H."/>
            <person name="Ochi H."/>
            <person name="Hellsten U."/>
            <person name="Lyons J.B."/>
            <person name="Simakov O."/>
            <person name="Putnam N."/>
            <person name="Stites J."/>
            <person name="Kuroki Y."/>
            <person name="Tanaka T."/>
            <person name="Michiue T."/>
            <person name="Watanabe M."/>
            <person name="Bogdanovic O."/>
            <person name="Lister R."/>
            <person name="Georgiou G."/>
            <person name="Paranjpe S.S."/>
            <person name="van Kruijsbergen I."/>
            <person name="Shu S."/>
            <person name="Carlson J."/>
            <person name="Kinoshita T."/>
            <person name="Ohta Y."/>
            <person name="Mawaribuchi S."/>
            <person name="Jenkins J."/>
            <person name="Grimwood J."/>
            <person name="Schmutz J."/>
            <person name="Mitros T."/>
            <person name="Mozaffari S.V."/>
            <person name="Suzuki Y."/>
            <person name="Haramoto Y."/>
            <person name="Yamamoto T.S."/>
            <person name="Takagi C."/>
            <person name="Heald R."/>
            <person name="Miller K."/>
            <person name="Haudenschild C."/>
            <person name="Kitzman J."/>
            <person name="Nakayama T."/>
            <person name="Izutsu Y."/>
            <person name="Robert J."/>
            <person name="Fortriede J."/>
            <person name="Burns K."/>
            <person name="Lotay V."/>
            <person name="Karimi K."/>
            <person name="Yasuoka Y."/>
            <person name="Dichmann D.S."/>
            <person name="Flajnik M.F."/>
            <person name="Houston D.W."/>
            <person name="Shendure J."/>
            <person name="DuPasquier L."/>
            <person name="Vize P.D."/>
            <person name="Zorn A.M."/>
            <person name="Ito M."/>
            <person name="Marcotte E.M."/>
            <person name="Wallingford J.B."/>
            <person name="Ito Y."/>
            <person name="Asashima M."/>
            <person name="Ueno N."/>
            <person name="Matsuda Y."/>
            <person name="Veenstra G.J."/>
            <person name="Fujiyama A."/>
            <person name="Harland R.M."/>
            <person name="Taira M."/>
            <person name="Rokhsar D.S."/>
        </authorList>
    </citation>
    <scope>NUCLEOTIDE SEQUENCE [LARGE SCALE GENOMIC DNA]</scope>
    <source>
        <strain evidence="3">J</strain>
    </source>
</reference>
<sequence length="98" mass="10617">MANQPPLLGQHSDWQAKPIGGHEPAAQGVCLLKPTAKPAFDKPKICALDFVLPKLNENELIVHSNCHAAQESAVGEAQRWKTGASLQCIRIRWGGGRL</sequence>
<evidence type="ECO:0000256" key="1">
    <source>
        <dbReference type="SAM" id="MobiDB-lite"/>
    </source>
</evidence>
<accession>A0A974CAD4</accession>
<organism evidence="2 3">
    <name type="scientific">Xenopus laevis</name>
    <name type="common">African clawed frog</name>
    <dbReference type="NCBI Taxonomy" id="8355"/>
    <lineage>
        <taxon>Eukaryota</taxon>
        <taxon>Metazoa</taxon>
        <taxon>Chordata</taxon>
        <taxon>Craniata</taxon>
        <taxon>Vertebrata</taxon>
        <taxon>Euteleostomi</taxon>
        <taxon>Amphibia</taxon>
        <taxon>Batrachia</taxon>
        <taxon>Anura</taxon>
        <taxon>Pipoidea</taxon>
        <taxon>Pipidae</taxon>
        <taxon>Xenopodinae</taxon>
        <taxon>Xenopus</taxon>
        <taxon>Xenopus</taxon>
    </lineage>
</organism>
<dbReference type="AlphaFoldDB" id="A0A974CAD4"/>
<evidence type="ECO:0000313" key="3">
    <source>
        <dbReference type="Proteomes" id="UP000694892"/>
    </source>
</evidence>
<evidence type="ECO:0000313" key="2">
    <source>
        <dbReference type="EMBL" id="OCT69491.1"/>
    </source>
</evidence>
<protein>
    <submittedName>
        <fullName evidence="2">Uncharacterized protein</fullName>
    </submittedName>
</protein>
<gene>
    <name evidence="2" type="ORF">XELAEV_18040802mg</name>
</gene>
<dbReference type="EMBL" id="CM004480">
    <property type="protein sequence ID" value="OCT69491.1"/>
    <property type="molecule type" value="Genomic_DNA"/>
</dbReference>
<name>A0A974CAD4_XENLA</name>
<dbReference type="Proteomes" id="UP000694892">
    <property type="component" value="Chromosome 8L"/>
</dbReference>